<keyword evidence="10" id="KW-0813">Transport</keyword>
<dbReference type="Pfam" id="PF04121">
    <property type="entry name" value="Nup84_Nup100"/>
    <property type="match status" value="2"/>
</dbReference>
<dbReference type="GO" id="GO:0005741">
    <property type="term" value="C:mitochondrial outer membrane"/>
    <property type="evidence" value="ECO:0007669"/>
    <property type="project" value="UniProtKB-SubCell"/>
</dbReference>
<dbReference type="GO" id="GO:0030943">
    <property type="term" value="F:mitochondrion targeting sequence binding"/>
    <property type="evidence" value="ECO:0007669"/>
    <property type="project" value="TreeGrafter"/>
</dbReference>
<dbReference type="Proteomes" id="UP000054217">
    <property type="component" value="Unassembled WGS sequence"/>
</dbReference>
<dbReference type="GO" id="GO:0030150">
    <property type="term" value="P:protein import into mitochondrial matrix"/>
    <property type="evidence" value="ECO:0007669"/>
    <property type="project" value="TreeGrafter"/>
</dbReference>
<evidence type="ECO:0000256" key="7">
    <source>
        <dbReference type="ARBA" id="ARBA00023128"/>
    </source>
</evidence>
<reference evidence="11 12" key="1">
    <citation type="submission" date="2014-04" db="EMBL/GenBank/DDBJ databases">
        <authorList>
            <consortium name="DOE Joint Genome Institute"/>
            <person name="Kuo A."/>
            <person name="Kohler A."/>
            <person name="Costa M.D."/>
            <person name="Nagy L.G."/>
            <person name="Floudas D."/>
            <person name="Copeland A."/>
            <person name="Barry K.W."/>
            <person name="Cichocki N."/>
            <person name="Veneault-Fourrey C."/>
            <person name="LaButti K."/>
            <person name="Lindquist E.A."/>
            <person name="Lipzen A."/>
            <person name="Lundell T."/>
            <person name="Morin E."/>
            <person name="Murat C."/>
            <person name="Sun H."/>
            <person name="Tunlid A."/>
            <person name="Henrissat B."/>
            <person name="Grigoriev I.V."/>
            <person name="Hibbett D.S."/>
            <person name="Martin F."/>
            <person name="Nordberg H.P."/>
            <person name="Cantor M.N."/>
            <person name="Hua S.X."/>
        </authorList>
    </citation>
    <scope>NUCLEOTIDE SEQUENCE [LARGE SCALE GENOMIC DNA]</scope>
    <source>
        <strain evidence="11 12">Marx 270</strain>
    </source>
</reference>
<comment type="subcellular location">
    <subcellularLocation>
        <location evidence="1">Mitochondrion outer membrane</location>
        <topology evidence="1">Single-pass membrane protein</topology>
    </subcellularLocation>
    <subcellularLocation>
        <location evidence="10">Nucleus</location>
        <location evidence="10">Nuclear pore complex</location>
    </subcellularLocation>
    <subcellularLocation>
        <location evidence="10">Nucleus membrane</location>
    </subcellularLocation>
</comment>
<comment type="subunit">
    <text evidence="10">Part of the nuclear pore complex (NPC).</text>
</comment>
<evidence type="ECO:0000256" key="9">
    <source>
        <dbReference type="ARBA" id="ARBA00038030"/>
    </source>
</evidence>
<dbReference type="SUPFAM" id="SSF48452">
    <property type="entry name" value="TPR-like"/>
    <property type="match status" value="1"/>
</dbReference>
<evidence type="ECO:0000256" key="1">
    <source>
        <dbReference type="ARBA" id="ARBA00004572"/>
    </source>
</evidence>
<dbReference type="SMART" id="SM00028">
    <property type="entry name" value="TPR"/>
    <property type="match status" value="4"/>
</dbReference>
<keyword evidence="7" id="KW-0496">Mitochondrion</keyword>
<dbReference type="InterPro" id="IPR019734">
    <property type="entry name" value="TPR_rpt"/>
</dbReference>
<dbReference type="InterPro" id="IPR007252">
    <property type="entry name" value="Nup84/Nup107"/>
</dbReference>
<evidence type="ECO:0000256" key="2">
    <source>
        <dbReference type="ARBA" id="ARBA00022692"/>
    </source>
</evidence>
<sequence length="837" mass="94400">MADVGDGTAKEAEKDIPDWRLENSDFHVSYINTSRKTLGADDAAIEKLLAQAIYSFIRAGRLDDAIELCRRAHQPWRAASIRGSLLFQWRAIANEQYLSDPERVVYAALTPTPQTSTVLRSACRTWEDHLWVQISILCEEKQSSEMLKLKRCFWEGALAALEEMSAPLNGADEEEEEEWQKEVISALETLDGVVVEGGPPADNASHVSQLTIIFNRIQPLLDTFAAGLRDGIYDPESSEYPTMARFFAHLCLCLFLQMVEIHHRWRFKLFWRHISKLIAMYAGALGDNAVERYAMFLTSLDLSADIKERRLALTRAREHGLDVKTVAIATAERTVEKAFEHLPPLRGPLPSIVVLQPEPSNVEMLLLRSIDWTSFMEATNDTALEQVTVILRFFLGTRRVNLARKLLDTLPPEIAAISEPEHRATGYLHYRQFFNIWEFLDRVTEYRSLEVSLMNKDTRAEWLRDYKLGRCLSLLLRDRNRCVTLELANIVADSRNKLYDDFLQPDGRRLGEYLSVLGHEYAKMAGRISSPGRRFTQATELYTQAIQVSPKPEPVFHGNRAACYLNMSPPQFELVVEDCDAALRHDLNYIKALNRRANALEALSRYAEALRDFTAATVLDEFQNEAAAQSVERVLKKLVTEKAQTIAATRDPRLPSQTFISAYFAAFRKRAQPTPPETSSQGDQTLLLALDALEAADYAHALSLVNEAVDQGVSWDIGRAEALNLRGTFKFLTSDIKGTKADLEESLALNPSLTQSPHFTIYQPQLTWLSSIANRATCGVPSACESAYIYRKGFSLAYLFAPGTFDNTHIVELIAELPEHVKYAGKFVLTAPFTLHS</sequence>
<dbReference type="GO" id="GO:0005643">
    <property type="term" value="C:nuclear pore"/>
    <property type="evidence" value="ECO:0007669"/>
    <property type="project" value="UniProtKB-SubCell"/>
</dbReference>
<keyword evidence="10" id="KW-0539">Nucleus</keyword>
<accession>A0A0C3NM72</accession>
<dbReference type="Gene3D" id="1.20.1300.10">
    <property type="entry name" value="Fumarate reductase/succinate dehydrogenase, transmembrane subunit"/>
    <property type="match status" value="1"/>
</dbReference>
<name>A0A0C3NM72_PISTI</name>
<dbReference type="GO" id="GO:0008320">
    <property type="term" value="F:protein transmembrane transporter activity"/>
    <property type="evidence" value="ECO:0007669"/>
    <property type="project" value="TreeGrafter"/>
</dbReference>
<protein>
    <recommendedName>
        <fullName evidence="10">Nuclear pore complex protein</fullName>
    </recommendedName>
</protein>
<dbReference type="FunCoup" id="A0A0C3NM72">
    <property type="interactions" value="626"/>
</dbReference>
<dbReference type="GO" id="GO:0031965">
    <property type="term" value="C:nuclear membrane"/>
    <property type="evidence" value="ECO:0007669"/>
    <property type="project" value="UniProtKB-SubCell"/>
</dbReference>
<evidence type="ECO:0000256" key="10">
    <source>
        <dbReference type="RuleBase" id="RU365072"/>
    </source>
</evidence>
<keyword evidence="5" id="KW-0802">TPR repeat</keyword>
<keyword evidence="10" id="KW-0906">Nuclear pore complex</keyword>
<dbReference type="InterPro" id="IPR011990">
    <property type="entry name" value="TPR-like_helical_dom_sf"/>
</dbReference>
<dbReference type="HOGENOM" id="CLU_339508_0_0_1"/>
<dbReference type="GO" id="GO:0017056">
    <property type="term" value="F:structural constituent of nuclear pore"/>
    <property type="evidence" value="ECO:0007669"/>
    <property type="project" value="UniProtKB-UniRule"/>
</dbReference>
<comment type="similarity">
    <text evidence="10">Belongs to the nucleoporin Nup84/Nup107 family.</text>
</comment>
<keyword evidence="6" id="KW-1133">Transmembrane helix</keyword>
<evidence type="ECO:0000313" key="11">
    <source>
        <dbReference type="EMBL" id="KIN96730.1"/>
    </source>
</evidence>
<evidence type="ECO:0000256" key="5">
    <source>
        <dbReference type="ARBA" id="ARBA00022803"/>
    </source>
</evidence>
<evidence type="ECO:0000256" key="4">
    <source>
        <dbReference type="ARBA" id="ARBA00022787"/>
    </source>
</evidence>
<evidence type="ECO:0000256" key="6">
    <source>
        <dbReference type="ARBA" id="ARBA00022989"/>
    </source>
</evidence>
<keyword evidence="10" id="KW-0811">Translocation</keyword>
<organism evidence="11 12">
    <name type="scientific">Pisolithus tinctorius Marx 270</name>
    <dbReference type="NCBI Taxonomy" id="870435"/>
    <lineage>
        <taxon>Eukaryota</taxon>
        <taxon>Fungi</taxon>
        <taxon>Dikarya</taxon>
        <taxon>Basidiomycota</taxon>
        <taxon>Agaricomycotina</taxon>
        <taxon>Agaricomycetes</taxon>
        <taxon>Agaricomycetidae</taxon>
        <taxon>Boletales</taxon>
        <taxon>Sclerodermatineae</taxon>
        <taxon>Pisolithaceae</taxon>
        <taxon>Pisolithus</taxon>
    </lineage>
</organism>
<gene>
    <name evidence="11" type="ORF">M404DRAFT_32971</name>
</gene>
<dbReference type="InParanoid" id="A0A0C3NM72"/>
<evidence type="ECO:0000256" key="3">
    <source>
        <dbReference type="ARBA" id="ARBA00022737"/>
    </source>
</evidence>
<dbReference type="GO" id="GO:0045039">
    <property type="term" value="P:protein insertion into mitochondrial inner membrane"/>
    <property type="evidence" value="ECO:0007669"/>
    <property type="project" value="TreeGrafter"/>
</dbReference>
<dbReference type="AlphaFoldDB" id="A0A0C3NM72"/>
<reference evidence="12" key="2">
    <citation type="submission" date="2015-01" db="EMBL/GenBank/DDBJ databases">
        <title>Evolutionary Origins and Diversification of the Mycorrhizal Mutualists.</title>
        <authorList>
            <consortium name="DOE Joint Genome Institute"/>
            <consortium name="Mycorrhizal Genomics Consortium"/>
            <person name="Kohler A."/>
            <person name="Kuo A."/>
            <person name="Nagy L.G."/>
            <person name="Floudas D."/>
            <person name="Copeland A."/>
            <person name="Barry K.W."/>
            <person name="Cichocki N."/>
            <person name="Veneault-Fourrey C."/>
            <person name="LaButti K."/>
            <person name="Lindquist E.A."/>
            <person name="Lipzen A."/>
            <person name="Lundell T."/>
            <person name="Morin E."/>
            <person name="Murat C."/>
            <person name="Riley R."/>
            <person name="Ohm R."/>
            <person name="Sun H."/>
            <person name="Tunlid A."/>
            <person name="Henrissat B."/>
            <person name="Grigoriev I.V."/>
            <person name="Hibbett D.S."/>
            <person name="Martin F."/>
        </authorList>
    </citation>
    <scope>NUCLEOTIDE SEQUENCE [LARGE SCALE GENOMIC DNA]</scope>
    <source>
        <strain evidence="12">Marx 270</strain>
    </source>
</reference>
<keyword evidence="4" id="KW-1000">Mitochondrion outer membrane</keyword>
<dbReference type="Gene3D" id="1.10.3450.20">
    <property type="match status" value="1"/>
</dbReference>
<dbReference type="PANTHER" id="PTHR46208:SF1">
    <property type="entry name" value="MITOCHONDRIAL IMPORT RECEPTOR SUBUNIT TOM70"/>
    <property type="match status" value="1"/>
</dbReference>
<comment type="function">
    <text evidence="10">Functions as a component of the nuclear pore complex (NPC).</text>
</comment>
<dbReference type="Gene3D" id="1.20.190.50">
    <property type="match status" value="1"/>
</dbReference>
<keyword evidence="10" id="KW-0509">mRNA transport</keyword>
<proteinExistence type="inferred from homology"/>
<keyword evidence="8 10" id="KW-0472">Membrane</keyword>
<comment type="similarity">
    <text evidence="9">Belongs to the Tom70 family.</text>
</comment>
<dbReference type="InterPro" id="IPR034804">
    <property type="entry name" value="SQR/QFR_C/D"/>
</dbReference>
<keyword evidence="2" id="KW-0812">Transmembrane</keyword>
<dbReference type="OrthoDB" id="3098at2759"/>
<evidence type="ECO:0000256" key="8">
    <source>
        <dbReference type="ARBA" id="ARBA00023136"/>
    </source>
</evidence>
<dbReference type="EMBL" id="KN832041">
    <property type="protein sequence ID" value="KIN96730.1"/>
    <property type="molecule type" value="Genomic_DNA"/>
</dbReference>
<dbReference type="STRING" id="870435.A0A0C3NM72"/>
<evidence type="ECO:0000313" key="12">
    <source>
        <dbReference type="Proteomes" id="UP000054217"/>
    </source>
</evidence>
<keyword evidence="12" id="KW-1185">Reference proteome</keyword>
<keyword evidence="3" id="KW-0677">Repeat</keyword>
<keyword evidence="10" id="KW-0653">Protein transport</keyword>
<dbReference type="PANTHER" id="PTHR46208">
    <property type="entry name" value="MITOCHONDRIAL IMPORT RECEPTOR SUBUNIT TOM70"/>
    <property type="match status" value="1"/>
</dbReference>
<dbReference type="Gene3D" id="1.25.40.10">
    <property type="entry name" value="Tetratricopeptide repeat domain"/>
    <property type="match status" value="1"/>
</dbReference>